<accession>A0A816BC29</accession>
<gene>
    <name evidence="1" type="ORF">GPM918_LOCUS42827</name>
    <name evidence="2" type="ORF">SRO942_LOCUS44160</name>
</gene>
<evidence type="ECO:0000313" key="3">
    <source>
        <dbReference type="Proteomes" id="UP000663829"/>
    </source>
</evidence>
<dbReference type="Proteomes" id="UP000681722">
    <property type="component" value="Unassembled WGS sequence"/>
</dbReference>
<keyword evidence="3" id="KW-1185">Reference proteome</keyword>
<comment type="caution">
    <text evidence="1">The sequence shown here is derived from an EMBL/GenBank/DDBJ whole genome shotgun (WGS) entry which is preliminary data.</text>
</comment>
<proteinExistence type="predicted"/>
<evidence type="ECO:0000313" key="1">
    <source>
        <dbReference type="EMBL" id="CAF1607142.1"/>
    </source>
</evidence>
<protein>
    <submittedName>
        <fullName evidence="1">Uncharacterized protein</fullName>
    </submittedName>
</protein>
<dbReference type="EMBL" id="CAJNOQ010037114">
    <property type="protein sequence ID" value="CAF1607142.1"/>
    <property type="molecule type" value="Genomic_DNA"/>
</dbReference>
<sequence length="79" mass="8870">MLTSNIHEQCLINSSNHYKTKVLIITSDNSILNALEFKSKHLEINNTNNKDVKTLAFDLNSNFDKNIMELALSSGSSRS</sequence>
<name>A0A816BC29_9BILA</name>
<organism evidence="1 3">
    <name type="scientific">Didymodactylos carnosus</name>
    <dbReference type="NCBI Taxonomy" id="1234261"/>
    <lineage>
        <taxon>Eukaryota</taxon>
        <taxon>Metazoa</taxon>
        <taxon>Spiralia</taxon>
        <taxon>Gnathifera</taxon>
        <taxon>Rotifera</taxon>
        <taxon>Eurotatoria</taxon>
        <taxon>Bdelloidea</taxon>
        <taxon>Philodinida</taxon>
        <taxon>Philodinidae</taxon>
        <taxon>Didymodactylos</taxon>
    </lineage>
</organism>
<dbReference type="AlphaFoldDB" id="A0A816BC29"/>
<dbReference type="Proteomes" id="UP000663829">
    <property type="component" value="Unassembled WGS sequence"/>
</dbReference>
<evidence type="ECO:0000313" key="2">
    <source>
        <dbReference type="EMBL" id="CAF4487546.1"/>
    </source>
</evidence>
<dbReference type="EMBL" id="CAJOBC010103717">
    <property type="protein sequence ID" value="CAF4487546.1"/>
    <property type="molecule type" value="Genomic_DNA"/>
</dbReference>
<reference evidence="1" key="1">
    <citation type="submission" date="2021-02" db="EMBL/GenBank/DDBJ databases">
        <authorList>
            <person name="Nowell W R."/>
        </authorList>
    </citation>
    <scope>NUCLEOTIDE SEQUENCE</scope>
</reference>
<feature type="non-terminal residue" evidence="1">
    <location>
        <position position="79"/>
    </location>
</feature>